<name>B6AIP8_CRYMR</name>
<feature type="transmembrane region" description="Helical" evidence="10">
    <location>
        <begin position="1201"/>
        <end position="1222"/>
    </location>
</feature>
<keyword evidence="13" id="KW-1185">Reference proteome</keyword>
<dbReference type="eggNOG" id="KOG0208">
    <property type="taxonomic scope" value="Eukaryota"/>
</dbReference>
<dbReference type="PROSITE" id="PS00154">
    <property type="entry name" value="ATPASE_E1_E2"/>
    <property type="match status" value="1"/>
</dbReference>
<dbReference type="Gene3D" id="3.40.1110.10">
    <property type="entry name" value="Calcium-transporting ATPase, cytoplasmic domain N"/>
    <property type="match status" value="1"/>
</dbReference>
<dbReference type="Gene3D" id="1.20.1110.10">
    <property type="entry name" value="Calcium-transporting ATPase, transmembrane domain"/>
    <property type="match status" value="1"/>
</dbReference>
<dbReference type="RefSeq" id="XP_002142438.1">
    <property type="nucleotide sequence ID" value="XM_002142402.1"/>
</dbReference>
<evidence type="ECO:0000256" key="2">
    <source>
        <dbReference type="ARBA" id="ARBA00022692"/>
    </source>
</evidence>
<evidence type="ECO:0000259" key="11">
    <source>
        <dbReference type="Pfam" id="PF00122"/>
    </source>
</evidence>
<keyword evidence="12" id="KW-0378">Hydrolase</keyword>
<keyword evidence="2 10" id="KW-0812">Transmembrane</keyword>
<dbReference type="GeneID" id="6997459"/>
<evidence type="ECO:0000256" key="5">
    <source>
        <dbReference type="ARBA" id="ARBA00022840"/>
    </source>
</evidence>
<dbReference type="GO" id="GO:0016020">
    <property type="term" value="C:membrane"/>
    <property type="evidence" value="ECO:0007669"/>
    <property type="project" value="UniProtKB-SubCell"/>
</dbReference>
<dbReference type="OMA" id="KMEDCNV"/>
<accession>B6AIP8</accession>
<dbReference type="VEuPathDB" id="CryptoDB:CMU_032310"/>
<dbReference type="InterPro" id="IPR018303">
    <property type="entry name" value="ATPase_P-typ_P_site"/>
</dbReference>
<dbReference type="InterPro" id="IPR023299">
    <property type="entry name" value="ATPase_P-typ_cyto_dom_N"/>
</dbReference>
<feature type="transmembrane region" description="Helical" evidence="10">
    <location>
        <begin position="65"/>
        <end position="87"/>
    </location>
</feature>
<dbReference type="InterPro" id="IPR059000">
    <property type="entry name" value="ATPase_P-type_domA"/>
</dbReference>
<dbReference type="GO" id="GO:0016787">
    <property type="term" value="F:hydrolase activity"/>
    <property type="evidence" value="ECO:0007669"/>
    <property type="project" value="UniProtKB-KW"/>
</dbReference>
<keyword evidence="5" id="KW-0067">ATP-binding</keyword>
<feature type="domain" description="P-type ATPase A" evidence="11">
    <location>
        <begin position="376"/>
        <end position="457"/>
    </location>
</feature>
<evidence type="ECO:0000256" key="8">
    <source>
        <dbReference type="ARBA" id="ARBA00022989"/>
    </source>
</evidence>
<dbReference type="Pfam" id="PF00122">
    <property type="entry name" value="E1-E2_ATPase"/>
    <property type="match status" value="1"/>
</dbReference>
<feature type="transmembrane region" description="Helical" evidence="10">
    <location>
        <begin position="17"/>
        <end position="39"/>
    </location>
</feature>
<evidence type="ECO:0000313" key="13">
    <source>
        <dbReference type="Proteomes" id="UP000001460"/>
    </source>
</evidence>
<evidence type="ECO:0000256" key="6">
    <source>
        <dbReference type="ARBA" id="ARBA00022842"/>
    </source>
</evidence>
<dbReference type="EMBL" id="DS989736">
    <property type="protein sequence ID" value="EEA08089.1"/>
    <property type="molecule type" value="Genomic_DNA"/>
</dbReference>
<keyword evidence="8 10" id="KW-1133">Transmembrane helix</keyword>
<feature type="transmembrane region" description="Helical" evidence="10">
    <location>
        <begin position="1318"/>
        <end position="1337"/>
    </location>
</feature>
<evidence type="ECO:0000256" key="9">
    <source>
        <dbReference type="ARBA" id="ARBA00023136"/>
    </source>
</evidence>
<evidence type="ECO:0000256" key="4">
    <source>
        <dbReference type="ARBA" id="ARBA00022741"/>
    </source>
</evidence>
<keyword evidence="3" id="KW-0479">Metal-binding</keyword>
<evidence type="ECO:0000256" key="7">
    <source>
        <dbReference type="ARBA" id="ARBA00022967"/>
    </source>
</evidence>
<reference evidence="12" key="1">
    <citation type="submission" date="2008-06" db="EMBL/GenBank/DDBJ databases">
        <authorList>
            <person name="Lorenzi H."/>
            <person name="Inman J."/>
            <person name="Miller J."/>
            <person name="Schobel S."/>
            <person name="Amedeo P."/>
            <person name="Caler E.V."/>
            <person name="da Silva J."/>
        </authorList>
    </citation>
    <scope>NUCLEOTIDE SEQUENCE [LARGE SCALE GENOMIC DNA]</scope>
    <source>
        <strain evidence="12">RN66</strain>
    </source>
</reference>
<dbReference type="STRING" id="441375.B6AIP8"/>
<dbReference type="InterPro" id="IPR036412">
    <property type="entry name" value="HAD-like_sf"/>
</dbReference>
<keyword evidence="9 10" id="KW-0472">Membrane</keyword>
<dbReference type="GO" id="GO:0005524">
    <property type="term" value="F:ATP binding"/>
    <property type="evidence" value="ECO:0007669"/>
    <property type="project" value="UniProtKB-KW"/>
</dbReference>
<feature type="transmembrane region" description="Helical" evidence="10">
    <location>
        <begin position="566"/>
        <end position="588"/>
    </location>
</feature>
<feature type="transmembrane region" description="Helical" evidence="10">
    <location>
        <begin position="1234"/>
        <end position="1254"/>
    </location>
</feature>
<dbReference type="Proteomes" id="UP000001460">
    <property type="component" value="Unassembled WGS sequence"/>
</dbReference>
<dbReference type="PANTHER" id="PTHR45630">
    <property type="entry name" value="CATION-TRANSPORTING ATPASE-RELATED"/>
    <property type="match status" value="1"/>
</dbReference>
<evidence type="ECO:0000256" key="3">
    <source>
        <dbReference type="ARBA" id="ARBA00022723"/>
    </source>
</evidence>
<keyword evidence="6" id="KW-0460">Magnesium</keyword>
<keyword evidence="4" id="KW-0547">Nucleotide-binding</keyword>
<dbReference type="SFLD" id="SFLDG00002">
    <property type="entry name" value="C1.7:_P-type_atpase_like"/>
    <property type="match status" value="1"/>
</dbReference>
<dbReference type="GO" id="GO:0019829">
    <property type="term" value="F:ATPase-coupled monoatomic cation transmembrane transporter activity"/>
    <property type="evidence" value="ECO:0007669"/>
    <property type="project" value="TreeGrafter"/>
</dbReference>
<dbReference type="SUPFAM" id="SSF56784">
    <property type="entry name" value="HAD-like"/>
    <property type="match status" value="1"/>
</dbReference>
<dbReference type="GO" id="GO:0046872">
    <property type="term" value="F:metal ion binding"/>
    <property type="evidence" value="ECO:0007669"/>
    <property type="project" value="UniProtKB-KW"/>
</dbReference>
<dbReference type="SUPFAM" id="SSF81660">
    <property type="entry name" value="Metal cation-transporting ATPase, ATP-binding domain N"/>
    <property type="match status" value="1"/>
</dbReference>
<dbReference type="GO" id="GO:0140358">
    <property type="term" value="F:P-type transmembrane transporter activity"/>
    <property type="evidence" value="ECO:0007669"/>
    <property type="project" value="InterPro"/>
</dbReference>
<evidence type="ECO:0000256" key="10">
    <source>
        <dbReference type="SAM" id="Phobius"/>
    </source>
</evidence>
<feature type="transmembrane region" description="Helical" evidence="10">
    <location>
        <begin position="1392"/>
        <end position="1411"/>
    </location>
</feature>
<dbReference type="InterPro" id="IPR044492">
    <property type="entry name" value="P_typ_ATPase_HD_dom"/>
</dbReference>
<dbReference type="PANTHER" id="PTHR45630:SF11">
    <property type="entry name" value="CATION-TRANSPORTING P-TYPE ATPASE N-TERMINAL DOMAIN-CONTAINING PROTEIN"/>
    <property type="match status" value="1"/>
</dbReference>
<gene>
    <name evidence="12" type="ORF">CMU_032310</name>
</gene>
<dbReference type="SUPFAM" id="SSF81653">
    <property type="entry name" value="Calcium ATPase, transduction domain A"/>
    <property type="match status" value="1"/>
</dbReference>
<dbReference type="InterPro" id="IPR023214">
    <property type="entry name" value="HAD_sf"/>
</dbReference>
<dbReference type="SFLD" id="SFLDS00003">
    <property type="entry name" value="Haloacid_Dehalogenase"/>
    <property type="match status" value="1"/>
</dbReference>
<dbReference type="InterPro" id="IPR006544">
    <property type="entry name" value="P-type_TPase_V"/>
</dbReference>
<dbReference type="OrthoDB" id="289856at2759"/>
<dbReference type="SUPFAM" id="SSF81665">
    <property type="entry name" value="Calcium ATPase, transmembrane domain M"/>
    <property type="match status" value="1"/>
</dbReference>
<dbReference type="SFLD" id="SFLDF00027">
    <property type="entry name" value="p-type_atpase"/>
    <property type="match status" value="1"/>
</dbReference>
<feature type="transmembrane region" description="Helical" evidence="10">
    <location>
        <begin position="600"/>
        <end position="622"/>
    </location>
</feature>
<dbReference type="PRINTS" id="PR00119">
    <property type="entry name" value="CATATPASE"/>
</dbReference>
<organism evidence="12 13">
    <name type="scientific">Cryptosporidium muris (strain RN66)</name>
    <dbReference type="NCBI Taxonomy" id="441375"/>
    <lineage>
        <taxon>Eukaryota</taxon>
        <taxon>Sar</taxon>
        <taxon>Alveolata</taxon>
        <taxon>Apicomplexa</taxon>
        <taxon>Conoidasida</taxon>
        <taxon>Coccidia</taxon>
        <taxon>Eucoccidiorida</taxon>
        <taxon>Eimeriorina</taxon>
        <taxon>Cryptosporidiidae</taxon>
        <taxon>Cryptosporidium</taxon>
    </lineage>
</organism>
<sequence>MWAYKFYDPANPIVTQNFVGCLLLYYGTILVLMYVWDIYRNYGLPKRKHRVSGDQQGYKVSRIGFLLKIIVILSSLPSFILLIIHTFDTAGCSRQNLTLYWDIRAPIFIILWVLSFTTCIIYRILESLIESFFLIPCDLEEAEFVNIWSSATFNSGISFNNKKKSALFEKAISLILTPFSKLRSLLNNEFDGLYVYTVKVYRSSSDGINNRNIKAHFELFCTRYWYSKELGMYTNLGANDCSETNEKQYDTIGSLGNEIYSVKKVLNLDQFKVKVRSGEISLNGLSSECVDELRQIHGFNNIPVQLPSLLYSLVKEITNPLTVFQLLIVASFAFQGFVLYPVKWVPMMILSIIASIRTHLKSTINIQKLADMNGSEEVTLIRDGQLQKVNSVDLVPGDVVNIYEGMDIPCDMMLICGSAVVNESMLTGESAEIVKFPVTEYENDDISPDDGIFSGKKFFLYAGTNVTGICSNTGLNNTLYYLNKSTSQTSTTRSTDSSLYSHSLDFSDAFISNPELPTGSLAITVSTADTLNPDPICCVALVVRTGVSTLRGRIIRSILHPSKFMFAFYDQIPIIWLVATTIVTIIIFNQGQLYNWHWLTFFFSLGCINVVYPLYLTVLCTLSQNISAWRLKKNNINVLVPTRLMIAGKLRIVCFDKTGTLTSEHLEFVGIHPFELVENSRDSKEKCTYWCNLESYPLRSNCYNFSFRISSKVLDISEIKENYLGFLIAMSSCTSLSHGRSNFGIAKDIVNNPEEYYKHLNGNDTDKALFSVTSSYFERNSVSQQVYVNLYQSMEKISEIIDYKDQFMFNLSSNGDEDSNNSVSLCTMSMSLEILRVFPFDYNRRLMSVIVHCKSTNNFYLFSKGAPEAMQKLYDCEFEESYKEDLESLSLKGYYLISMGFKKIEYQYVSSYLTYHRNEVENKLIPMGILLFDNKIRPEAHQILNSLVNSDILPIMITGDSAYTSINVARKLDILRAKDTEIAISELDENNLVSWRCIGTGDLIQNNYIYSAESMETFKDLVLTGECFERLLEEHKYKQIQEISTCIRLDKCENSDTEFEEVQTFLYGKKSPLESILNRVSIYARMCPTDKVNIVNFFMNKGIVTGMVGDGGNDCGALRIAHIGLSFSRGDASLVAPFNSSNCDLNSVLSITREGRNNLAIAMSALQFPLVYGILVSLVDVLLVHFAFASNSDLCSSYTSFFIHTSLLIGILFSSPAEKLVAARPSGSIANIRILLSFLLPMVSYLLGYLFMMYRLSIQPWFKSSKSFNLRQPTQNWFFRVDNIEASSSWIFKSFQIAGIAIGYTIGGQFRKPFYKNIVFMIPLIFNVILFAILVLTGPNTLTCCFRINCNVEYAKKASLEIFGYKIIGPSSIPFTGPNGSNIMPFSWRIELLTICLVTIIITNITFLLVTRHNEKFSTSKLRNF</sequence>
<feature type="transmembrane region" description="Helical" evidence="10">
    <location>
        <begin position="107"/>
        <end position="125"/>
    </location>
</feature>
<dbReference type="EC" id="3.6.3.-" evidence="12"/>
<dbReference type="Gene3D" id="2.70.150.10">
    <property type="entry name" value="Calcium-transporting ATPase, cytoplasmic transduction domain A"/>
    <property type="match status" value="1"/>
</dbReference>
<evidence type="ECO:0000256" key="1">
    <source>
        <dbReference type="ARBA" id="ARBA00004141"/>
    </source>
</evidence>
<dbReference type="InterPro" id="IPR008250">
    <property type="entry name" value="ATPase_P-typ_transduc_dom_A_sf"/>
</dbReference>
<proteinExistence type="predicted"/>
<protein>
    <submittedName>
        <fullName evidence="12">E1-E2 ATPase family protein</fullName>
        <ecNumber evidence="12">3.6.3.-</ecNumber>
    </submittedName>
</protein>
<comment type="subcellular location">
    <subcellularLocation>
        <location evidence="1">Membrane</location>
        <topology evidence="1">Multi-pass membrane protein</topology>
    </subcellularLocation>
</comment>
<keyword evidence="7" id="KW-1278">Translocase</keyword>
<dbReference type="Gene3D" id="3.40.50.1000">
    <property type="entry name" value="HAD superfamily/HAD-like"/>
    <property type="match status" value="2"/>
</dbReference>
<evidence type="ECO:0000313" key="12">
    <source>
        <dbReference type="EMBL" id="EEA08089.1"/>
    </source>
</evidence>
<dbReference type="InterPro" id="IPR023298">
    <property type="entry name" value="ATPase_P-typ_TM_dom_sf"/>
</dbReference>
<feature type="transmembrane region" description="Helical" evidence="10">
    <location>
        <begin position="1170"/>
        <end position="1189"/>
    </location>
</feature>